<dbReference type="Proteomes" id="UP000612352">
    <property type="component" value="Unassembled WGS sequence"/>
</dbReference>
<dbReference type="PANTHER" id="PTHR43685">
    <property type="entry name" value="GLYCOSYLTRANSFERASE"/>
    <property type="match status" value="1"/>
</dbReference>
<protein>
    <submittedName>
        <fullName evidence="2">Glycosyltransferase family 2 protein</fullName>
    </submittedName>
</protein>
<comment type="caution">
    <text evidence="2">The sequence shown here is derived from an EMBL/GenBank/DDBJ whole genome shotgun (WGS) entry which is preliminary data.</text>
</comment>
<evidence type="ECO:0000313" key="4">
    <source>
        <dbReference type="Proteomes" id="UP000612352"/>
    </source>
</evidence>
<dbReference type="EMBL" id="JAEDAJ010000009">
    <property type="protein sequence ID" value="MBK0332477.1"/>
    <property type="molecule type" value="Genomic_DNA"/>
</dbReference>
<dbReference type="InterPro" id="IPR050834">
    <property type="entry name" value="Glycosyltransf_2"/>
</dbReference>
<dbReference type="InterPro" id="IPR001173">
    <property type="entry name" value="Glyco_trans_2-like"/>
</dbReference>
<dbReference type="Gene3D" id="3.90.550.10">
    <property type="entry name" value="Spore Coat Polysaccharide Biosynthesis Protein SpsA, Chain A"/>
    <property type="match status" value="1"/>
</dbReference>
<sequence>MNDKPRVSVVIAAYEAGSVVGTALQSVLDQTMEDFEVLVIDDGSTKDPVPSDLSSDPRVRLEWKPENGGHPSVTNWGLDRARGEWMTWVDADDQIAPRFLEVMLDAGEAAGADIVVAPTAYVRDGHQVGVSPWDPPEGPISGAEALRRAIHGEFPLSQHILYRRPVTRADEGLVYADYLFAREELSRAGTVAFTDEPCYRYVIHSDSVTGSLRESIFDLPALVDMVQPVLVRTFGEPEASELRTVHERHVVTHLLHAAAREKTDSPLRRRVRAWCRSRMSVAGVRALLAEGHRSEAASWSLALVSMPLHQAAYGAYDRVKDLRRR</sequence>
<gene>
    <name evidence="2" type="ORF">I8D64_13830</name>
    <name evidence="3" type="ORF">I8D64_16485</name>
</gene>
<dbReference type="Pfam" id="PF00535">
    <property type="entry name" value="Glycos_transf_2"/>
    <property type="match status" value="1"/>
</dbReference>
<evidence type="ECO:0000313" key="3">
    <source>
        <dbReference type="EMBL" id="MBK0333001.1"/>
    </source>
</evidence>
<dbReference type="CDD" id="cd00761">
    <property type="entry name" value="Glyco_tranf_GTA_type"/>
    <property type="match status" value="1"/>
</dbReference>
<dbReference type="EMBL" id="JAEDAJ010000017">
    <property type="protein sequence ID" value="MBK0333001.1"/>
    <property type="molecule type" value="Genomic_DNA"/>
</dbReference>
<feature type="domain" description="Glycosyltransferase 2-like" evidence="1">
    <location>
        <begin position="8"/>
        <end position="125"/>
    </location>
</feature>
<name>A0ABS1BCV7_9MICO</name>
<organism evidence="2 4">
    <name type="scientific">Brachybacterium halotolerans</name>
    <dbReference type="NCBI Taxonomy" id="2795215"/>
    <lineage>
        <taxon>Bacteria</taxon>
        <taxon>Bacillati</taxon>
        <taxon>Actinomycetota</taxon>
        <taxon>Actinomycetes</taxon>
        <taxon>Micrococcales</taxon>
        <taxon>Dermabacteraceae</taxon>
        <taxon>Brachybacterium</taxon>
    </lineage>
</organism>
<keyword evidence="4" id="KW-1185">Reference proteome</keyword>
<dbReference type="PANTHER" id="PTHR43685:SF2">
    <property type="entry name" value="GLYCOSYLTRANSFERASE 2-LIKE DOMAIN-CONTAINING PROTEIN"/>
    <property type="match status" value="1"/>
</dbReference>
<reference evidence="2 4" key="1">
    <citation type="submission" date="2020-12" db="EMBL/GenBank/DDBJ databases">
        <title>Brachybacterium sp. MASK1Z-5, whole genome shotgun sequence.</title>
        <authorList>
            <person name="Tuo L."/>
        </authorList>
    </citation>
    <scope>NUCLEOTIDE SEQUENCE [LARGE SCALE GENOMIC DNA]</scope>
    <source>
        <strain evidence="2 4">MASK1Z-5</strain>
    </source>
</reference>
<dbReference type="RefSeq" id="WP_200503374.1">
    <property type="nucleotide sequence ID" value="NZ_JAEDAJ010000009.1"/>
</dbReference>
<evidence type="ECO:0000313" key="2">
    <source>
        <dbReference type="EMBL" id="MBK0332477.1"/>
    </source>
</evidence>
<dbReference type="InterPro" id="IPR029044">
    <property type="entry name" value="Nucleotide-diphossugar_trans"/>
</dbReference>
<proteinExistence type="predicted"/>
<evidence type="ECO:0000259" key="1">
    <source>
        <dbReference type="Pfam" id="PF00535"/>
    </source>
</evidence>
<accession>A0ABS1BCV7</accession>
<dbReference type="SUPFAM" id="SSF53448">
    <property type="entry name" value="Nucleotide-diphospho-sugar transferases"/>
    <property type="match status" value="1"/>
</dbReference>